<keyword evidence="3" id="KW-1185">Reference proteome</keyword>
<dbReference type="Proteomes" id="UP000635477">
    <property type="component" value="Unassembled WGS sequence"/>
</dbReference>
<keyword evidence="1" id="KW-0472">Membrane</keyword>
<reference evidence="2" key="1">
    <citation type="journal article" date="2020" name="BMC Genomics">
        <title>Correction to: Identification and distribution of gene clusters required for synthesis of sphingolipid metabolism inhibitors in diverse species of the filamentous fungus Fusarium.</title>
        <authorList>
            <person name="Kim H.S."/>
            <person name="Lohmar J.M."/>
            <person name="Busman M."/>
            <person name="Brown D.W."/>
            <person name="Naumann T.A."/>
            <person name="Divon H.H."/>
            <person name="Lysoe E."/>
            <person name="Uhlig S."/>
            <person name="Proctor R.H."/>
        </authorList>
    </citation>
    <scope>NUCLEOTIDE SEQUENCE</scope>
    <source>
        <strain evidence="2">NRRL 22465</strain>
    </source>
</reference>
<accession>A0A8H4U807</accession>
<protein>
    <submittedName>
        <fullName evidence="2">Uncharacterized protein</fullName>
    </submittedName>
</protein>
<feature type="transmembrane region" description="Helical" evidence="1">
    <location>
        <begin position="129"/>
        <end position="149"/>
    </location>
</feature>
<proteinExistence type="predicted"/>
<organism evidence="2 3">
    <name type="scientific">Fusarium zealandicum</name>
    <dbReference type="NCBI Taxonomy" id="1053134"/>
    <lineage>
        <taxon>Eukaryota</taxon>
        <taxon>Fungi</taxon>
        <taxon>Dikarya</taxon>
        <taxon>Ascomycota</taxon>
        <taxon>Pezizomycotina</taxon>
        <taxon>Sordariomycetes</taxon>
        <taxon>Hypocreomycetidae</taxon>
        <taxon>Hypocreales</taxon>
        <taxon>Nectriaceae</taxon>
        <taxon>Fusarium</taxon>
        <taxon>Fusarium staphyleae species complex</taxon>
    </lineage>
</organism>
<gene>
    <name evidence="2" type="ORF">FZEAL_9802</name>
</gene>
<name>A0A8H4U807_9HYPO</name>
<dbReference type="AlphaFoldDB" id="A0A8H4U807"/>
<sequence>MTAANNIRICCSFSWRAHSPTTSSKTVLFRRISMILNLFFRAFLSIVGIFRHPYGTVLLSVIVGTILTILNFFFIGWCLGKTGEAEGQRRMFGKLVRSLHFDIFLYVCLVIHIIFFVYAFVAWDGLGGAGLSGTWLAMWLLVFTVAWIAT</sequence>
<keyword evidence="1" id="KW-1133">Transmembrane helix</keyword>
<feature type="transmembrane region" description="Helical" evidence="1">
    <location>
        <begin position="101"/>
        <end position="123"/>
    </location>
</feature>
<evidence type="ECO:0000313" key="3">
    <source>
        <dbReference type="Proteomes" id="UP000635477"/>
    </source>
</evidence>
<comment type="caution">
    <text evidence="2">The sequence shown here is derived from an EMBL/GenBank/DDBJ whole genome shotgun (WGS) entry which is preliminary data.</text>
</comment>
<reference evidence="2" key="2">
    <citation type="submission" date="2020-05" db="EMBL/GenBank/DDBJ databases">
        <authorList>
            <person name="Kim H.-S."/>
            <person name="Proctor R.H."/>
            <person name="Brown D.W."/>
        </authorList>
    </citation>
    <scope>NUCLEOTIDE SEQUENCE</scope>
    <source>
        <strain evidence="2">NRRL 22465</strain>
    </source>
</reference>
<dbReference type="OrthoDB" id="3750908at2759"/>
<keyword evidence="1" id="KW-0812">Transmembrane</keyword>
<evidence type="ECO:0000256" key="1">
    <source>
        <dbReference type="SAM" id="Phobius"/>
    </source>
</evidence>
<feature type="transmembrane region" description="Helical" evidence="1">
    <location>
        <begin position="57"/>
        <end position="80"/>
    </location>
</feature>
<dbReference type="EMBL" id="JABEYC010000962">
    <property type="protein sequence ID" value="KAF4971601.1"/>
    <property type="molecule type" value="Genomic_DNA"/>
</dbReference>
<evidence type="ECO:0000313" key="2">
    <source>
        <dbReference type="EMBL" id="KAF4971601.1"/>
    </source>
</evidence>
<feature type="transmembrane region" description="Helical" evidence="1">
    <location>
        <begin position="32"/>
        <end position="51"/>
    </location>
</feature>